<sequence>MASIIRPLPKSLRSSVRSGIFIFDSTRVVEELVFNSLDARATKVSVFVSVGSCYVKVLDDGGGITRDGLELAGERYATSKFLNLDDLNVTTGNFGFRGEALASISEVSVLEIVTRTCGRPNGYKKILKGCKCLYLGIDDDRKEVGTTGWPKSQGSHPVRLWSQMYAAILLQAEGLFLVDWKLFHLYAFITCPNKVLQSIKKCVMRLALVRPNISFKVVDIERENELFCTHSASSPLSLLTNGFGMEISTSLHDIEVEHDIMKLSGYISGPCNTLNMKFVCKGPIHKLLSQLAIRFEDLNSQGTDDELQNKKRSRFQQCPAYILNLSCPRSLYDLTFEPSKTYVQFKDWAPILDFIEKAIKRFWEENVVCGESSNGASYRLQEDQPWITEVNVISAEADISKVGNQKSKDCLDLFLSTSDKLTEDICHQTNREDVRTSLGYLHRGTEMFREQQSNRDFLCQAGYSSNLLDVSYDKCLSTVNRKHNSLLMHDNTCLAQGDYFVDGKFPAAEESFYESVPLDAPSYSHGKKNYDNLLDGSYAKCMSSVKRKHNNLLMYDKTALSQGHNFLDGKFPAAESFYDNVPFDSPCSSHGKKFLKVDDDVINESLKGDLLYDCHGFGYDVHINRNFQKPFLTRCSSRGSILHEKGLFVNDENEIPIDSFWSKQNMREDCGKDLYSSPYPEVVKKLKVSRFSDFLLGEFAEESCLPSDSYYTKTQMGSTGSDDQLLKSEWDPVYQEPSSQVNASGVDHITDGNDLGGVFRHYERVNHPKFLDDEQNECDFSYNMSRKANQHHCTSTSSANTEFDFDGAVGFNKMFNRLVEWPDCSDICSTKRTDILNEVPDWLLPEFCVEICQSRKKSKSKRDHFGHADLENNRERYRRSFSAPPFHKSKRRFFSLNQPSEMIAKRPDQMSNAAFNHREAVAFKYPRQSPRSLQTSTEDLLLQNFKTDEKQRSDVMGKTQVNDVGEIDLFEELMLKEVQESLDNRTKWRKSPPQTPKNDKLVDVQCQNNILDITSGFLHLAGDSLIPETISKKCLDDAKVLYQVDKKFIPVVAGSTLAIIDQHAADERIRLEELRQKVLSGEAKAITYLDAEQELVLPEIGYQMLHSYCEQIKDWGWICNIHTQNSESFKRNLDILHRLPMVVTLVAVPCILGVNLNDIDLLEFLQQLAETEGSSTMPPSVIRVLNSKACRGAIMFGDSLLPSECSLIVEELKNTSLCFQCAHGRPTTVPIVNLEALHNQIAKLGLMNKCSNDMWHGLHRHKVCVERATKRLCSARGS</sequence>
<dbReference type="GO" id="GO:0005524">
    <property type="term" value="F:ATP binding"/>
    <property type="evidence" value="ECO:0007669"/>
    <property type="project" value="InterPro"/>
</dbReference>
<dbReference type="Pfam" id="PF08676">
    <property type="entry name" value="MutL_C"/>
    <property type="match status" value="1"/>
</dbReference>
<dbReference type="InterPro" id="IPR036890">
    <property type="entry name" value="HATPase_C_sf"/>
</dbReference>
<dbReference type="SMART" id="SM00853">
    <property type="entry name" value="MutL_C"/>
    <property type="match status" value="1"/>
</dbReference>
<dbReference type="InterPro" id="IPR037198">
    <property type="entry name" value="MutL_C_sf"/>
</dbReference>
<dbReference type="SUPFAM" id="SSF55874">
    <property type="entry name" value="ATPase domain of HSP90 chaperone/DNA topoisomerase II/histidine kinase"/>
    <property type="match status" value="1"/>
</dbReference>
<name>A0A4P1QQP7_LUPAN</name>
<keyword evidence="2" id="KW-0227">DNA damage</keyword>
<dbReference type="SMART" id="SM01340">
    <property type="entry name" value="DNA_mis_repair"/>
    <property type="match status" value="1"/>
</dbReference>
<dbReference type="InterPro" id="IPR042120">
    <property type="entry name" value="MutL_C_dimsub"/>
</dbReference>
<evidence type="ECO:0008006" key="7">
    <source>
        <dbReference type="Google" id="ProtNLM"/>
    </source>
</evidence>
<dbReference type="Proteomes" id="UP000188354">
    <property type="component" value="Chromosome LG18"/>
</dbReference>
<dbReference type="InterPro" id="IPR013507">
    <property type="entry name" value="DNA_mismatch_S5_2-like"/>
</dbReference>
<dbReference type="Gene3D" id="3.30.1540.20">
    <property type="entry name" value="MutL, C-terminal domain, dimerisation subdomain"/>
    <property type="match status" value="1"/>
</dbReference>
<dbReference type="Gene3D" id="3.30.230.10">
    <property type="match status" value="1"/>
</dbReference>
<dbReference type="PANTHER" id="PTHR10073:SF47">
    <property type="entry name" value="DNA MISMATCH REPAIR PROTEIN MLH3"/>
    <property type="match status" value="1"/>
</dbReference>
<protein>
    <recommendedName>
        <fullName evidence="7">MutL C-terminal dimerisation domain-containing protein</fullName>
    </recommendedName>
</protein>
<organism evidence="5 6">
    <name type="scientific">Lupinus angustifolius</name>
    <name type="common">Narrow-leaved blue lupine</name>
    <dbReference type="NCBI Taxonomy" id="3871"/>
    <lineage>
        <taxon>Eukaryota</taxon>
        <taxon>Viridiplantae</taxon>
        <taxon>Streptophyta</taxon>
        <taxon>Embryophyta</taxon>
        <taxon>Tracheophyta</taxon>
        <taxon>Spermatophyta</taxon>
        <taxon>Magnoliopsida</taxon>
        <taxon>eudicotyledons</taxon>
        <taxon>Gunneridae</taxon>
        <taxon>Pentapetalae</taxon>
        <taxon>rosids</taxon>
        <taxon>fabids</taxon>
        <taxon>Fabales</taxon>
        <taxon>Fabaceae</taxon>
        <taxon>Papilionoideae</taxon>
        <taxon>50 kb inversion clade</taxon>
        <taxon>genistoids sensu lato</taxon>
        <taxon>core genistoids</taxon>
        <taxon>Genisteae</taxon>
        <taxon>Lupinus</taxon>
    </lineage>
</organism>
<dbReference type="STRING" id="3871.A0A4P1QQP7"/>
<dbReference type="Gene3D" id="3.30.1370.100">
    <property type="entry name" value="MutL, C-terminal domain, regulatory subdomain"/>
    <property type="match status" value="1"/>
</dbReference>
<dbReference type="Gramene" id="OIV92737">
    <property type="protein sequence ID" value="OIV92737"/>
    <property type="gene ID" value="TanjilG_00871"/>
</dbReference>
<dbReference type="Gene3D" id="3.30.565.10">
    <property type="entry name" value="Histidine kinase-like ATPase, C-terminal domain"/>
    <property type="match status" value="1"/>
</dbReference>
<dbReference type="GO" id="GO:0032300">
    <property type="term" value="C:mismatch repair complex"/>
    <property type="evidence" value="ECO:0007669"/>
    <property type="project" value="InterPro"/>
</dbReference>
<dbReference type="PANTHER" id="PTHR10073">
    <property type="entry name" value="DNA MISMATCH REPAIR PROTEIN MLH, PMS, MUTL"/>
    <property type="match status" value="1"/>
</dbReference>
<evidence type="ECO:0000313" key="6">
    <source>
        <dbReference type="Proteomes" id="UP000188354"/>
    </source>
</evidence>
<dbReference type="InterPro" id="IPR038973">
    <property type="entry name" value="MutL/Mlh/Pms-like"/>
</dbReference>
<dbReference type="EMBL" id="CM007378">
    <property type="protein sequence ID" value="OIV92737.1"/>
    <property type="molecule type" value="Genomic_DNA"/>
</dbReference>
<dbReference type="GO" id="GO:0030983">
    <property type="term" value="F:mismatched DNA binding"/>
    <property type="evidence" value="ECO:0007669"/>
    <property type="project" value="InterPro"/>
</dbReference>
<feature type="domain" description="DNA mismatch repair protein S5" evidence="4">
    <location>
        <begin position="239"/>
        <end position="364"/>
    </location>
</feature>
<accession>A0A4P1QQP7</accession>
<dbReference type="InterPro" id="IPR042121">
    <property type="entry name" value="MutL_C_regsub"/>
</dbReference>
<dbReference type="GO" id="GO:0016887">
    <property type="term" value="F:ATP hydrolysis activity"/>
    <property type="evidence" value="ECO:0007669"/>
    <property type="project" value="InterPro"/>
</dbReference>
<dbReference type="GO" id="GO:0006298">
    <property type="term" value="P:mismatch repair"/>
    <property type="evidence" value="ECO:0007669"/>
    <property type="project" value="InterPro"/>
</dbReference>
<proteinExistence type="inferred from homology"/>
<dbReference type="GO" id="GO:0140664">
    <property type="term" value="F:ATP-dependent DNA damage sensor activity"/>
    <property type="evidence" value="ECO:0007669"/>
    <property type="project" value="InterPro"/>
</dbReference>
<dbReference type="SUPFAM" id="SSF54211">
    <property type="entry name" value="Ribosomal protein S5 domain 2-like"/>
    <property type="match status" value="1"/>
</dbReference>
<dbReference type="InterPro" id="IPR020568">
    <property type="entry name" value="Ribosomal_Su5_D2-typ_SF"/>
</dbReference>
<dbReference type="InterPro" id="IPR014721">
    <property type="entry name" value="Ribsml_uS5_D2-typ_fold_subgr"/>
</dbReference>
<keyword evidence="6" id="KW-1185">Reference proteome</keyword>
<reference evidence="5 6" key="1">
    <citation type="journal article" date="2017" name="Plant Biotechnol. J.">
        <title>A comprehensive draft genome sequence for lupin (Lupinus angustifolius), an emerging health food: insights into plant-microbe interactions and legume evolution.</title>
        <authorList>
            <person name="Hane J.K."/>
            <person name="Ming Y."/>
            <person name="Kamphuis L.G."/>
            <person name="Nelson M.N."/>
            <person name="Garg G."/>
            <person name="Atkins C.A."/>
            <person name="Bayer P.E."/>
            <person name="Bravo A."/>
            <person name="Bringans S."/>
            <person name="Cannon S."/>
            <person name="Edwards D."/>
            <person name="Foley R."/>
            <person name="Gao L.L."/>
            <person name="Harrison M.J."/>
            <person name="Huang W."/>
            <person name="Hurgobin B."/>
            <person name="Li S."/>
            <person name="Liu C.W."/>
            <person name="McGrath A."/>
            <person name="Morahan G."/>
            <person name="Murray J."/>
            <person name="Weller J."/>
            <person name="Jian J."/>
            <person name="Singh K.B."/>
        </authorList>
    </citation>
    <scope>NUCLEOTIDE SEQUENCE [LARGE SCALE GENOMIC DNA]</scope>
    <source>
        <strain evidence="6">cv. Tanjil</strain>
        <tissue evidence="5">Whole plant</tissue>
    </source>
</reference>
<evidence type="ECO:0000313" key="5">
    <source>
        <dbReference type="EMBL" id="OIV92737.1"/>
    </source>
</evidence>
<evidence type="ECO:0000256" key="1">
    <source>
        <dbReference type="ARBA" id="ARBA00006082"/>
    </source>
</evidence>
<evidence type="ECO:0000256" key="2">
    <source>
        <dbReference type="ARBA" id="ARBA00022763"/>
    </source>
</evidence>
<dbReference type="FunFam" id="3.30.1370.100:FF:000007">
    <property type="entry name" value="MUTL protein homolog 3"/>
    <property type="match status" value="1"/>
</dbReference>
<evidence type="ECO:0000259" key="4">
    <source>
        <dbReference type="SMART" id="SM01340"/>
    </source>
</evidence>
<dbReference type="SUPFAM" id="SSF118116">
    <property type="entry name" value="DNA mismatch repair protein MutL"/>
    <property type="match status" value="1"/>
</dbReference>
<dbReference type="InterPro" id="IPR014762">
    <property type="entry name" value="DNA_mismatch_repair_CS"/>
</dbReference>
<gene>
    <name evidence="5" type="ORF">TanjilG_00871</name>
</gene>
<dbReference type="InterPro" id="IPR014790">
    <property type="entry name" value="MutL_C"/>
</dbReference>
<dbReference type="PROSITE" id="PS00058">
    <property type="entry name" value="DNA_MISMATCH_REPAIR_1"/>
    <property type="match status" value="1"/>
</dbReference>
<dbReference type="AlphaFoldDB" id="A0A4P1QQP7"/>
<feature type="domain" description="MutL C-terminal dimerisation" evidence="3">
    <location>
        <begin position="1040"/>
        <end position="1200"/>
    </location>
</feature>
<comment type="similarity">
    <text evidence="1">Belongs to the DNA mismatch repair MutL/HexB family.</text>
</comment>
<evidence type="ECO:0000259" key="3">
    <source>
        <dbReference type="SMART" id="SM00853"/>
    </source>
</evidence>
<dbReference type="Pfam" id="PF13589">
    <property type="entry name" value="HATPase_c_3"/>
    <property type="match status" value="1"/>
</dbReference>